<sequence length="365" mass="39241">MLSPSPAISFPKPAVRLHRRPVLVLGAALAALACVALPAPAHAADEPVLRVLTHSSFALKKSLIAQFERDHKVKISLIKAGDAGEMLNKLILTRQAPIADVVFGIDNGLLSKARFEKVLAPLPQPLDADGARFKAFDLGPDLAPIDYGYVNLNADRAPLAKAGLAAPKTLQDLTKPAWKNRLVVQNPATSSTGLAFFLATQQALGGQVWDFWKALKANGVMVTPGWTQAYQKEFTLNGGQRPLVLSYSTSPAAEVFYSEGKYTAPPTDNVMLPGGVWLQVEGAGLVQGGKQPQLGLEFIRFLRSADVQADIPTQMWVYPVREGVALDPVLQATPLPAGLPSTVSIPADAQKLQADLRQWARLMRP</sequence>
<gene>
    <name evidence="1" type="ORF">RV045_08840</name>
</gene>
<protein>
    <submittedName>
        <fullName evidence="1">Thiamine ABC transporter substrate-binding protein</fullName>
    </submittedName>
</protein>
<keyword evidence="2" id="KW-1185">Reference proteome</keyword>
<dbReference type="EMBL" id="JAWDIE010000012">
    <property type="protein sequence ID" value="MEJ7138535.1"/>
    <property type="molecule type" value="Genomic_DNA"/>
</dbReference>
<evidence type="ECO:0000313" key="1">
    <source>
        <dbReference type="EMBL" id="MEJ7138535.1"/>
    </source>
</evidence>
<proteinExistence type="predicted"/>
<evidence type="ECO:0000313" key="2">
    <source>
        <dbReference type="Proteomes" id="UP001364695"/>
    </source>
</evidence>
<organism evidence="1 2">
    <name type="scientific">Amphibiibacter pelophylacis</name>
    <dbReference type="NCBI Taxonomy" id="1799477"/>
    <lineage>
        <taxon>Bacteria</taxon>
        <taxon>Pseudomonadati</taxon>
        <taxon>Pseudomonadota</taxon>
        <taxon>Betaproteobacteria</taxon>
        <taxon>Burkholderiales</taxon>
        <taxon>Sphaerotilaceae</taxon>
        <taxon>Amphibiibacter</taxon>
    </lineage>
</organism>
<reference evidence="1" key="1">
    <citation type="submission" date="2023-10" db="EMBL/GenBank/DDBJ databases">
        <title>Amphibacter perezi, gen. nov., sp. nov. a novel taxa of the family Comamonadaceae, class Betaproteobacteria isolated from the skin microbiota of Pelophylax perezi from different populations.</title>
        <authorList>
            <person name="Costa S."/>
            <person name="Proenca D.N."/>
            <person name="Lopes I."/>
            <person name="Morais P.V."/>
        </authorList>
    </citation>
    <scope>NUCLEOTIDE SEQUENCE</scope>
    <source>
        <strain evidence="1">SL12-8</strain>
    </source>
</reference>
<accession>A0ACC6P2S7</accession>
<name>A0ACC6P2S7_9BURK</name>
<comment type="caution">
    <text evidence="1">The sequence shown here is derived from an EMBL/GenBank/DDBJ whole genome shotgun (WGS) entry which is preliminary data.</text>
</comment>
<dbReference type="Proteomes" id="UP001364695">
    <property type="component" value="Unassembled WGS sequence"/>
</dbReference>